<sequence length="269" mass="29955">MSVTYTSISSLLASPFQRLTSSMWNTSVLLLYQLYETGGNTVSQILQNGNLYIPNNISALSGFFQKEVYVSGQPVLTEQDPIYIAGFIGTANQQINQVLYSNQQLYYSISKLPKEISYDLYINLYRTISGLTSSLSSQIAQLQKTGINALYSIADFLAYTFTYFYLATVGLVNTLNKLTLFLSPPTIEGLQISLSTVPSPLYSSSTLETVRIILQNLSNYIVYIGNQLYNSFPILPGDSLEFHVRNPSNVYAWATGKCTVYALFEVVQS</sequence>
<dbReference type="OrthoDB" id="7433at10239"/>
<keyword evidence="2" id="KW-1185">Reference proteome</keyword>
<proteinExistence type="predicted"/>
<protein>
    <submittedName>
        <fullName evidence="1">Uncharacterized protein</fullName>
    </submittedName>
</protein>
<dbReference type="GeneID" id="951437"/>
<organismHost>
    <name type="scientific">Saccharolobus islandicus</name>
    <name type="common">Sulfolobus islandicus</name>
    <dbReference type="NCBI Taxonomy" id="43080"/>
</organismHost>
<dbReference type="Proteomes" id="UP000002271">
    <property type="component" value="Segment"/>
</dbReference>
<reference evidence="1 2" key="1">
    <citation type="journal article" date="2001" name="Virology">
        <title>Sequences and replication of genomes of the archaeal rudiviruses SIRV1 and SIRV2: relationships to the archaeal lipothrixvirus SIFV and some eukaryal viruses.</title>
        <authorList>
            <person name="Peng X."/>
            <person name="Blum H."/>
            <person name="She Q."/>
            <person name="Mallok S."/>
            <person name="Brugger K."/>
            <person name="Garrett R.A."/>
            <person name="Zillig W."/>
            <person name="Prangishvili D."/>
        </authorList>
    </citation>
    <scope>NUCLEOTIDE SEQUENCE</scope>
    <source>
        <strain evidence="1 2">HVE10/4</strain>
    </source>
</reference>
<dbReference type="RefSeq" id="NP_666576.1">
    <property type="nucleotide sequence ID" value="NC_004086.1"/>
</dbReference>
<dbReference type="KEGG" id="vg:951437"/>
<name>Q8V9M7_SIRV2</name>
<organism evidence="1 2">
    <name type="scientific">Sulfolobus islandicus rod-shaped virus 2</name>
    <name type="common">SIRV2</name>
    <name type="synonym">Sulfolobus virus SIRV-2</name>
    <dbReference type="NCBI Taxonomy" id="157899"/>
    <lineage>
        <taxon>Viruses</taxon>
        <taxon>Adnaviria</taxon>
        <taxon>Zilligvirae</taxon>
        <taxon>Taleaviricota</taxon>
        <taxon>Tokiviricetes</taxon>
        <taxon>Ligamenvirales</taxon>
        <taxon>Rudiviridae</taxon>
        <taxon>Icerudivirus</taxon>
        <taxon>Icerudivirus hveragerdiense</taxon>
        <taxon>Icerudivirus SIRV2</taxon>
    </lineage>
</organism>
<dbReference type="EMBL" id="AJ344259">
    <property type="protein sequence ID" value="CAC87317.1"/>
    <property type="molecule type" value="Genomic_DNA"/>
</dbReference>
<accession>Q8V9M7</accession>
<evidence type="ECO:0000313" key="1">
    <source>
        <dbReference type="EMBL" id="CAC87317.1"/>
    </source>
</evidence>
<evidence type="ECO:0000313" key="2">
    <source>
        <dbReference type="Proteomes" id="UP000002271"/>
    </source>
</evidence>